<evidence type="ECO:0000256" key="1">
    <source>
        <dbReference type="ARBA" id="ARBA00022723"/>
    </source>
</evidence>
<accession>A0AAV6TK35</accession>
<name>A0AAV6TK35_9ARAC</name>
<dbReference type="EMBL" id="JAFNEN010003488">
    <property type="protein sequence ID" value="KAG8171841.1"/>
    <property type="molecule type" value="Genomic_DNA"/>
</dbReference>
<keyword evidence="2 4" id="KW-0863">Zinc-finger</keyword>
<keyword evidence="3" id="KW-0862">Zinc</keyword>
<proteinExistence type="predicted"/>
<evidence type="ECO:0000256" key="4">
    <source>
        <dbReference type="PROSITE-ProRule" id="PRU00042"/>
    </source>
</evidence>
<gene>
    <name evidence="6" type="ORF">JTE90_006878</name>
</gene>
<dbReference type="GO" id="GO:0008270">
    <property type="term" value="F:zinc ion binding"/>
    <property type="evidence" value="ECO:0007669"/>
    <property type="project" value="UniProtKB-KW"/>
</dbReference>
<dbReference type="SUPFAM" id="SSF57667">
    <property type="entry name" value="beta-beta-alpha zinc fingers"/>
    <property type="match status" value="1"/>
</dbReference>
<dbReference type="Gene3D" id="3.30.160.60">
    <property type="entry name" value="Classic Zinc Finger"/>
    <property type="match status" value="1"/>
</dbReference>
<dbReference type="Proteomes" id="UP000827092">
    <property type="component" value="Unassembled WGS sequence"/>
</dbReference>
<dbReference type="SMART" id="SM00355">
    <property type="entry name" value="ZnF_C2H2"/>
    <property type="match status" value="1"/>
</dbReference>
<dbReference type="AlphaFoldDB" id="A0AAV6TK35"/>
<comment type="caution">
    <text evidence="6">The sequence shown here is derived from an EMBL/GenBank/DDBJ whole genome shotgun (WGS) entry which is preliminary data.</text>
</comment>
<feature type="domain" description="C2H2-type" evidence="5">
    <location>
        <begin position="38"/>
        <end position="65"/>
    </location>
</feature>
<reference evidence="6 7" key="1">
    <citation type="journal article" date="2022" name="Nat. Ecol. Evol.">
        <title>A masculinizing supergene underlies an exaggerated male reproductive morph in a spider.</title>
        <authorList>
            <person name="Hendrickx F."/>
            <person name="De Corte Z."/>
            <person name="Sonet G."/>
            <person name="Van Belleghem S.M."/>
            <person name="Kostlbacher S."/>
            <person name="Vangestel C."/>
        </authorList>
    </citation>
    <scope>NUCLEOTIDE SEQUENCE [LARGE SCALE GENOMIC DNA]</scope>
    <source>
        <strain evidence="6">W744_W776</strain>
    </source>
</reference>
<keyword evidence="7" id="KW-1185">Reference proteome</keyword>
<evidence type="ECO:0000313" key="6">
    <source>
        <dbReference type="EMBL" id="KAG8171841.1"/>
    </source>
</evidence>
<dbReference type="PROSITE" id="PS50157">
    <property type="entry name" value="ZINC_FINGER_C2H2_2"/>
    <property type="match status" value="1"/>
</dbReference>
<keyword evidence="1" id="KW-0479">Metal-binding</keyword>
<organism evidence="6 7">
    <name type="scientific">Oedothorax gibbosus</name>
    <dbReference type="NCBI Taxonomy" id="931172"/>
    <lineage>
        <taxon>Eukaryota</taxon>
        <taxon>Metazoa</taxon>
        <taxon>Ecdysozoa</taxon>
        <taxon>Arthropoda</taxon>
        <taxon>Chelicerata</taxon>
        <taxon>Arachnida</taxon>
        <taxon>Araneae</taxon>
        <taxon>Araneomorphae</taxon>
        <taxon>Entelegynae</taxon>
        <taxon>Araneoidea</taxon>
        <taxon>Linyphiidae</taxon>
        <taxon>Erigoninae</taxon>
        <taxon>Oedothorax</taxon>
    </lineage>
</organism>
<evidence type="ECO:0000259" key="5">
    <source>
        <dbReference type="PROSITE" id="PS50157"/>
    </source>
</evidence>
<dbReference type="Pfam" id="PF00096">
    <property type="entry name" value="zf-C2H2"/>
    <property type="match status" value="1"/>
</dbReference>
<sequence length="126" mass="14406">MMSLFVKDRPINVMFVKKVYMSTKLKETHQVTSTIQSYTCRVCSKTYARKDNLKRHEKLHISTANQQKSVGKREDLAVPGPSHMNVLNGRLVPGGNLPINKGSNTNRIVKNTHHREPFIHLKKRNG</sequence>
<evidence type="ECO:0000256" key="3">
    <source>
        <dbReference type="ARBA" id="ARBA00022833"/>
    </source>
</evidence>
<evidence type="ECO:0000256" key="2">
    <source>
        <dbReference type="ARBA" id="ARBA00022771"/>
    </source>
</evidence>
<evidence type="ECO:0000313" key="7">
    <source>
        <dbReference type="Proteomes" id="UP000827092"/>
    </source>
</evidence>
<protein>
    <recommendedName>
        <fullName evidence="5">C2H2-type domain-containing protein</fullName>
    </recommendedName>
</protein>
<dbReference type="InterPro" id="IPR036236">
    <property type="entry name" value="Znf_C2H2_sf"/>
</dbReference>
<dbReference type="FunFam" id="3.30.160.60:FF:000065">
    <property type="entry name" value="B-cell CLL/lymphoma 6, member B"/>
    <property type="match status" value="1"/>
</dbReference>
<dbReference type="PROSITE" id="PS00028">
    <property type="entry name" value="ZINC_FINGER_C2H2_1"/>
    <property type="match status" value="1"/>
</dbReference>
<dbReference type="InterPro" id="IPR013087">
    <property type="entry name" value="Znf_C2H2_type"/>
</dbReference>